<accession>X1GA54</accession>
<comment type="caution">
    <text evidence="1">The sequence shown here is derived from an EMBL/GenBank/DDBJ whole genome shotgun (WGS) entry which is preliminary data.</text>
</comment>
<gene>
    <name evidence="1" type="ORF">S03H2_32286</name>
</gene>
<feature type="non-terminal residue" evidence="1">
    <location>
        <position position="1"/>
    </location>
</feature>
<dbReference type="AlphaFoldDB" id="X1GA54"/>
<proteinExistence type="predicted"/>
<dbReference type="EMBL" id="BARU01019616">
    <property type="protein sequence ID" value="GAH54796.1"/>
    <property type="molecule type" value="Genomic_DNA"/>
</dbReference>
<sequence length="32" mass="3802">LNTSLIDLTDTLLEYGLDDRENYKTQMRASRR</sequence>
<organism evidence="1">
    <name type="scientific">marine sediment metagenome</name>
    <dbReference type="NCBI Taxonomy" id="412755"/>
    <lineage>
        <taxon>unclassified sequences</taxon>
        <taxon>metagenomes</taxon>
        <taxon>ecological metagenomes</taxon>
    </lineage>
</organism>
<protein>
    <submittedName>
        <fullName evidence="1">Uncharacterized protein</fullName>
    </submittedName>
</protein>
<evidence type="ECO:0000313" key="1">
    <source>
        <dbReference type="EMBL" id="GAH54796.1"/>
    </source>
</evidence>
<reference evidence="1" key="1">
    <citation type="journal article" date="2014" name="Front. Microbiol.">
        <title>High frequency of phylogenetically diverse reductive dehalogenase-homologous genes in deep subseafloor sedimentary metagenomes.</title>
        <authorList>
            <person name="Kawai M."/>
            <person name="Futagami T."/>
            <person name="Toyoda A."/>
            <person name="Takaki Y."/>
            <person name="Nishi S."/>
            <person name="Hori S."/>
            <person name="Arai W."/>
            <person name="Tsubouchi T."/>
            <person name="Morono Y."/>
            <person name="Uchiyama I."/>
            <person name="Ito T."/>
            <person name="Fujiyama A."/>
            <person name="Inagaki F."/>
            <person name="Takami H."/>
        </authorList>
    </citation>
    <scope>NUCLEOTIDE SEQUENCE</scope>
    <source>
        <strain evidence="1">Expedition CK06-06</strain>
    </source>
</reference>
<name>X1GA54_9ZZZZ</name>